<reference evidence="3" key="1">
    <citation type="submission" date="2016-01" db="EMBL/GenBank/DDBJ databases">
        <authorList>
            <person name="Peeters C."/>
        </authorList>
    </citation>
    <scope>NUCLEOTIDE SEQUENCE [LARGE SCALE GENOMIC DNA]</scope>
    <source>
        <strain evidence="3">LMG 29323</strain>
    </source>
</reference>
<dbReference type="Gene3D" id="1.20.1270.180">
    <property type="match status" value="1"/>
</dbReference>
<keyword evidence="4" id="KW-1185">Reference proteome</keyword>
<proteinExistence type="predicted"/>
<sequence>MNKVSAGLAIICFSTTVLAAPTNRSLREECSEFSQGEMRECLAKKADESQQALTRAENYAVGALTQWNEDDKYIRAAKANLAKSNKAFARYREAQCGFFRSLGGGAIGNALEIRRFACVAELNGNRAEQLHDAASELHTK</sequence>
<evidence type="ECO:0000313" key="3">
    <source>
        <dbReference type="EMBL" id="SAK70437.1"/>
    </source>
</evidence>
<dbReference type="Proteomes" id="UP000054911">
    <property type="component" value="Unassembled WGS sequence"/>
</dbReference>
<protein>
    <recommendedName>
        <fullName evidence="2">Lysozyme inhibitor LprI-like N-terminal domain-containing protein</fullName>
    </recommendedName>
</protein>
<evidence type="ECO:0000259" key="2">
    <source>
        <dbReference type="Pfam" id="PF07007"/>
    </source>
</evidence>
<dbReference type="Pfam" id="PF07007">
    <property type="entry name" value="LprI"/>
    <property type="match status" value="1"/>
</dbReference>
<keyword evidence="1" id="KW-0732">Signal</keyword>
<comment type="caution">
    <text evidence="3">The sequence shown here is derived from an EMBL/GenBank/DDBJ whole genome shotgun (WGS) entry which is preliminary data.</text>
</comment>
<evidence type="ECO:0000313" key="4">
    <source>
        <dbReference type="Proteomes" id="UP000054911"/>
    </source>
</evidence>
<name>A0A158BMA8_9BURK</name>
<accession>A0A158BMA8</accession>
<dbReference type="AlphaFoldDB" id="A0A158BMA8"/>
<dbReference type="STRING" id="1777141.AWB80_03668"/>
<dbReference type="RefSeq" id="WP_061176094.1">
    <property type="nucleotide sequence ID" value="NZ_FCOE02000011.1"/>
</dbReference>
<feature type="chain" id="PRO_5007621966" description="Lysozyme inhibitor LprI-like N-terminal domain-containing protein" evidence="1">
    <location>
        <begin position="20"/>
        <end position="140"/>
    </location>
</feature>
<feature type="signal peptide" evidence="1">
    <location>
        <begin position="1"/>
        <end position="19"/>
    </location>
</feature>
<evidence type="ECO:0000256" key="1">
    <source>
        <dbReference type="SAM" id="SignalP"/>
    </source>
</evidence>
<organism evidence="3 4">
    <name type="scientific">Caballeronia pedi</name>
    <dbReference type="NCBI Taxonomy" id="1777141"/>
    <lineage>
        <taxon>Bacteria</taxon>
        <taxon>Pseudomonadati</taxon>
        <taxon>Pseudomonadota</taxon>
        <taxon>Betaproteobacteria</taxon>
        <taxon>Burkholderiales</taxon>
        <taxon>Burkholderiaceae</taxon>
        <taxon>Caballeronia</taxon>
    </lineage>
</organism>
<dbReference type="EMBL" id="FCOE02000011">
    <property type="protein sequence ID" value="SAK70437.1"/>
    <property type="molecule type" value="Genomic_DNA"/>
</dbReference>
<feature type="domain" description="Lysozyme inhibitor LprI-like N-terminal" evidence="2">
    <location>
        <begin position="34"/>
        <end position="130"/>
    </location>
</feature>
<dbReference type="InterPro" id="IPR009739">
    <property type="entry name" value="LprI-like_N"/>
</dbReference>
<dbReference type="OrthoDB" id="7065005at2"/>
<gene>
    <name evidence="3" type="ORF">AWB80_03668</name>
</gene>